<dbReference type="PROSITE" id="PS51832">
    <property type="entry name" value="HD_GYP"/>
    <property type="match status" value="1"/>
</dbReference>
<keyword evidence="1" id="KW-0597">Phosphoprotein</keyword>
<dbReference type="CDD" id="cd00077">
    <property type="entry name" value="HDc"/>
    <property type="match status" value="1"/>
</dbReference>
<dbReference type="Gene3D" id="1.10.3210.10">
    <property type="entry name" value="Hypothetical protein af1432"/>
    <property type="match status" value="1"/>
</dbReference>
<dbReference type="PROSITE" id="PS50110">
    <property type="entry name" value="RESPONSE_REGULATORY"/>
    <property type="match status" value="1"/>
</dbReference>
<evidence type="ECO:0000313" key="5">
    <source>
        <dbReference type="Proteomes" id="UP000637423"/>
    </source>
</evidence>
<accession>A0A916XEW6</accession>
<dbReference type="InterPro" id="IPR003607">
    <property type="entry name" value="HD/PDEase_dom"/>
</dbReference>
<feature type="domain" description="HD-GYP" evidence="3">
    <location>
        <begin position="128"/>
        <end position="325"/>
    </location>
</feature>
<proteinExistence type="predicted"/>
<dbReference type="SUPFAM" id="SSF109604">
    <property type="entry name" value="HD-domain/PDEase-like"/>
    <property type="match status" value="1"/>
</dbReference>
<dbReference type="PANTHER" id="PTHR45228:SF5">
    <property type="entry name" value="CYCLIC DI-GMP PHOSPHODIESTERASE VC_1348-RELATED"/>
    <property type="match status" value="1"/>
</dbReference>
<dbReference type="Proteomes" id="UP000637423">
    <property type="component" value="Unassembled WGS sequence"/>
</dbReference>
<dbReference type="InterPro" id="IPR011006">
    <property type="entry name" value="CheY-like_superfamily"/>
</dbReference>
<dbReference type="GO" id="GO:0008081">
    <property type="term" value="F:phosphoric diester hydrolase activity"/>
    <property type="evidence" value="ECO:0007669"/>
    <property type="project" value="UniProtKB-ARBA"/>
</dbReference>
<dbReference type="SMART" id="SM00471">
    <property type="entry name" value="HDc"/>
    <property type="match status" value="1"/>
</dbReference>
<dbReference type="InterPro" id="IPR001789">
    <property type="entry name" value="Sig_transdc_resp-reg_receiver"/>
</dbReference>
<dbReference type="GO" id="GO:0000160">
    <property type="term" value="P:phosphorelay signal transduction system"/>
    <property type="evidence" value="ECO:0007669"/>
    <property type="project" value="InterPro"/>
</dbReference>
<dbReference type="InterPro" id="IPR052020">
    <property type="entry name" value="Cyclic_di-GMP/3'3'-cGAMP_PDE"/>
</dbReference>
<dbReference type="Pfam" id="PF13487">
    <property type="entry name" value="HD_5"/>
    <property type="match status" value="1"/>
</dbReference>
<dbReference type="Gene3D" id="3.40.50.2300">
    <property type="match status" value="1"/>
</dbReference>
<dbReference type="RefSeq" id="WP_188564895.1">
    <property type="nucleotide sequence ID" value="NZ_BMED01000001.1"/>
</dbReference>
<evidence type="ECO:0000259" key="3">
    <source>
        <dbReference type="PROSITE" id="PS51832"/>
    </source>
</evidence>
<dbReference type="Pfam" id="PF00072">
    <property type="entry name" value="Response_reg"/>
    <property type="match status" value="1"/>
</dbReference>
<feature type="domain" description="Response regulatory" evidence="2">
    <location>
        <begin position="5"/>
        <end position="120"/>
    </location>
</feature>
<protein>
    <submittedName>
        <fullName evidence="4">Two-component system response regulator</fullName>
    </submittedName>
</protein>
<evidence type="ECO:0000256" key="1">
    <source>
        <dbReference type="PROSITE-ProRule" id="PRU00169"/>
    </source>
</evidence>
<feature type="modified residue" description="4-aspartylphosphate" evidence="1">
    <location>
        <position position="53"/>
    </location>
</feature>
<dbReference type="PANTHER" id="PTHR45228">
    <property type="entry name" value="CYCLIC DI-GMP PHOSPHODIESTERASE TM_0186-RELATED"/>
    <property type="match status" value="1"/>
</dbReference>
<dbReference type="InterPro" id="IPR037522">
    <property type="entry name" value="HD_GYP_dom"/>
</dbReference>
<dbReference type="EMBL" id="BMED01000001">
    <property type="protein sequence ID" value="GGC65483.1"/>
    <property type="molecule type" value="Genomic_DNA"/>
</dbReference>
<dbReference type="AlphaFoldDB" id="A0A916XEW6"/>
<reference evidence="4" key="1">
    <citation type="journal article" date="2014" name="Int. J. Syst. Evol. Microbiol.">
        <title>Complete genome sequence of Corynebacterium casei LMG S-19264T (=DSM 44701T), isolated from a smear-ripened cheese.</title>
        <authorList>
            <consortium name="US DOE Joint Genome Institute (JGI-PGF)"/>
            <person name="Walter F."/>
            <person name="Albersmeier A."/>
            <person name="Kalinowski J."/>
            <person name="Ruckert C."/>
        </authorList>
    </citation>
    <scope>NUCLEOTIDE SEQUENCE</scope>
    <source>
        <strain evidence="4">CGMCC 1.10998</strain>
    </source>
</reference>
<comment type="caution">
    <text evidence="4">The sequence shown here is derived from an EMBL/GenBank/DDBJ whole genome shotgun (WGS) entry which is preliminary data.</text>
</comment>
<reference evidence="4" key="2">
    <citation type="submission" date="2020-09" db="EMBL/GenBank/DDBJ databases">
        <authorList>
            <person name="Sun Q."/>
            <person name="Zhou Y."/>
        </authorList>
    </citation>
    <scope>NUCLEOTIDE SEQUENCE</scope>
    <source>
        <strain evidence="4">CGMCC 1.10998</strain>
    </source>
</reference>
<sequence>MKKQTVLLVDDEASTLALLRTILDQEYRLVFARNGAEAVAAVLKHRPSLALLDVGLPDVNGYDLCQHIKQIDPTQALQVIFITAYASLEQETKGFAAGAVDYIVKPVSAPIVRARVAAHLSLVRVTALERSHRDAILMLAHAGHYNDTDTGAHIWRMGAYAAALARACGWDAESVARMELAAPMHDTGKLGIPQAILRKPGPLDEQEWEVMRTHAQIGHDILRKSKAPLFQLAAEVALRHHEKWDGSGYPGGMKAKEIPESARIVALADVFDALSMKRPYKEPWATDRILSYLKENAGSHFDPEMVPVFCGIVPELLEIRTRSHDATATSAEL</sequence>
<name>A0A916XEW6_9BURK</name>
<dbReference type="SMART" id="SM00448">
    <property type="entry name" value="REC"/>
    <property type="match status" value="1"/>
</dbReference>
<keyword evidence="5" id="KW-1185">Reference proteome</keyword>
<dbReference type="SUPFAM" id="SSF52172">
    <property type="entry name" value="CheY-like"/>
    <property type="match status" value="1"/>
</dbReference>
<evidence type="ECO:0000259" key="2">
    <source>
        <dbReference type="PROSITE" id="PS50110"/>
    </source>
</evidence>
<gene>
    <name evidence="4" type="ORF">GCM10011396_10610</name>
</gene>
<evidence type="ECO:0000313" key="4">
    <source>
        <dbReference type="EMBL" id="GGC65483.1"/>
    </source>
</evidence>
<organism evidence="4 5">
    <name type="scientific">Undibacterium terreum</name>
    <dbReference type="NCBI Taxonomy" id="1224302"/>
    <lineage>
        <taxon>Bacteria</taxon>
        <taxon>Pseudomonadati</taxon>
        <taxon>Pseudomonadota</taxon>
        <taxon>Betaproteobacteria</taxon>
        <taxon>Burkholderiales</taxon>
        <taxon>Oxalobacteraceae</taxon>
        <taxon>Undibacterium</taxon>
    </lineage>
</organism>